<dbReference type="PANTHER" id="PTHR43658">
    <property type="entry name" value="SHORT-CHAIN DEHYDROGENASE/REDUCTASE"/>
    <property type="match status" value="1"/>
</dbReference>
<proteinExistence type="inferred from homology"/>
<dbReference type="PROSITE" id="PS00061">
    <property type="entry name" value="ADH_SHORT"/>
    <property type="match status" value="1"/>
</dbReference>
<dbReference type="RefSeq" id="WP_147183206.1">
    <property type="nucleotide sequence ID" value="NZ_CP042382.1"/>
</dbReference>
<reference evidence="4 5" key="1">
    <citation type="submission" date="2019-06" db="EMBL/GenBank/DDBJ databases">
        <title>Genome analyses of bacteria isolated from kimchi.</title>
        <authorList>
            <person name="Lee S."/>
            <person name="Ahn S."/>
            <person name="Roh S."/>
        </authorList>
    </citation>
    <scope>NUCLEOTIDE SEQUENCE [LARGE SCALE GENOMIC DNA]</scope>
    <source>
        <strain evidence="4 5">CBA4606</strain>
    </source>
</reference>
<feature type="domain" description="Ketoreductase" evidence="3">
    <location>
        <begin position="6"/>
        <end position="200"/>
    </location>
</feature>
<dbReference type="InterPro" id="IPR002347">
    <property type="entry name" value="SDR_fam"/>
</dbReference>
<dbReference type="SMART" id="SM00822">
    <property type="entry name" value="PKS_KR"/>
    <property type="match status" value="1"/>
</dbReference>
<dbReference type="KEGG" id="paur:FGL86_02990"/>
<keyword evidence="2" id="KW-0560">Oxidoreductase</keyword>
<sequence>MQLKDKIIAITGAAGGLGRAMAVRLSRCGAMPVLLDMNEDGLEQVRQECEQAGAKARTYIVDITQEDQVVKTFKQLIEDCGGLHGVVNNAGVTADGLLVKAKDGQVEKTLSLEDWDKVSQIDMRGVFLCAREAAARMIEQDEGEAPQMRGVIVNISSISRAGNVGQTNYSAAKSGVAAMTVTWANELARHGIRVAAIAPGFCQTAMVEKMPDKAREKLEASIPLKRLGEPDEIAHAVQFAFENDYFNGRVLEVDGGLRL</sequence>
<dbReference type="FunFam" id="3.40.50.720:FF:000173">
    <property type="entry name" value="3-oxoacyl-[acyl-carrier protein] reductase"/>
    <property type="match status" value="1"/>
</dbReference>
<dbReference type="EMBL" id="CP042382">
    <property type="protein sequence ID" value="QEA38138.1"/>
    <property type="molecule type" value="Genomic_DNA"/>
</dbReference>
<protein>
    <submittedName>
        <fullName evidence="4">SDR family oxidoreductase</fullName>
    </submittedName>
</protein>
<comment type="similarity">
    <text evidence="1">Belongs to the short-chain dehydrogenases/reductases (SDR) family.</text>
</comment>
<dbReference type="Proteomes" id="UP000321272">
    <property type="component" value="Chromosome"/>
</dbReference>
<evidence type="ECO:0000256" key="2">
    <source>
        <dbReference type="ARBA" id="ARBA00023002"/>
    </source>
</evidence>
<dbReference type="Pfam" id="PF13561">
    <property type="entry name" value="adh_short_C2"/>
    <property type="match status" value="1"/>
</dbReference>
<dbReference type="OrthoDB" id="9804774at2"/>
<organism evidence="4 5">
    <name type="scientific">Pistricoccus aurantiacus</name>
    <dbReference type="NCBI Taxonomy" id="1883414"/>
    <lineage>
        <taxon>Bacteria</taxon>
        <taxon>Pseudomonadati</taxon>
        <taxon>Pseudomonadota</taxon>
        <taxon>Gammaproteobacteria</taxon>
        <taxon>Oceanospirillales</taxon>
        <taxon>Halomonadaceae</taxon>
        <taxon>Pistricoccus</taxon>
    </lineage>
</organism>
<evidence type="ECO:0000256" key="1">
    <source>
        <dbReference type="ARBA" id="ARBA00006484"/>
    </source>
</evidence>
<name>A0A5B8STS3_9GAMM</name>
<dbReference type="PRINTS" id="PR00080">
    <property type="entry name" value="SDRFAMILY"/>
</dbReference>
<accession>A0A5B8STS3</accession>
<dbReference type="GO" id="GO:0016491">
    <property type="term" value="F:oxidoreductase activity"/>
    <property type="evidence" value="ECO:0007669"/>
    <property type="project" value="UniProtKB-KW"/>
</dbReference>
<dbReference type="Gene3D" id="3.40.50.720">
    <property type="entry name" value="NAD(P)-binding Rossmann-like Domain"/>
    <property type="match status" value="1"/>
</dbReference>
<dbReference type="AlphaFoldDB" id="A0A5B8STS3"/>
<keyword evidence="5" id="KW-1185">Reference proteome</keyword>
<gene>
    <name evidence="4" type="ORF">FGL86_02990</name>
</gene>
<dbReference type="PANTHER" id="PTHR43658:SF8">
    <property type="entry name" value="17-BETA-HYDROXYSTEROID DEHYDROGENASE 14-RELATED"/>
    <property type="match status" value="1"/>
</dbReference>
<dbReference type="InterPro" id="IPR020904">
    <property type="entry name" value="Sc_DH/Rdtase_CS"/>
</dbReference>
<dbReference type="InterPro" id="IPR036291">
    <property type="entry name" value="NAD(P)-bd_dom_sf"/>
</dbReference>
<dbReference type="NCBIfam" id="NF006072">
    <property type="entry name" value="PRK08217.1"/>
    <property type="match status" value="1"/>
</dbReference>
<dbReference type="SUPFAM" id="SSF51735">
    <property type="entry name" value="NAD(P)-binding Rossmann-fold domains"/>
    <property type="match status" value="1"/>
</dbReference>
<dbReference type="InterPro" id="IPR057326">
    <property type="entry name" value="KR_dom"/>
</dbReference>
<evidence type="ECO:0000313" key="4">
    <source>
        <dbReference type="EMBL" id="QEA38138.1"/>
    </source>
</evidence>
<evidence type="ECO:0000313" key="5">
    <source>
        <dbReference type="Proteomes" id="UP000321272"/>
    </source>
</evidence>
<evidence type="ECO:0000259" key="3">
    <source>
        <dbReference type="SMART" id="SM00822"/>
    </source>
</evidence>
<dbReference type="PRINTS" id="PR00081">
    <property type="entry name" value="GDHRDH"/>
</dbReference>